<gene>
    <name evidence="6" type="ORF">DFR28_102673</name>
</gene>
<evidence type="ECO:0000259" key="5">
    <source>
        <dbReference type="Pfam" id="PF20990"/>
    </source>
</evidence>
<keyword evidence="2" id="KW-0812">Transmembrane</keyword>
<sequence>MSRFGWVSHSKRSIKNWMLLIALLLLPLSVAQADEAILDFHSDITVNRDGSFNVVERITVNAEGLNIKRGVYRDLPTSYDHPKYGKFGFKSKAPIEVHSLLRNGDHEPYHVQALNNGIRIFFGSKQRYLEHGEHTYTLSYTAERQVAVNDGIAQLYWNVTGNGWGFRIEQASAQVTLPDNASIHQQEVYTGYQGSSASDAQFALADNRDLKVAATSQLRAGQGMTIRVRFDAANIAIPQASELAALYSDNKLWFWGASLLVLMGVMFLCCWHLIGRDPRRGIIIAQYRPVKELSAAAHRAVFRNRVDDTSFSVGVLSAAIKGWLTISKPRRDTFRLTSTDKPDSESDATNRIERKPLSPSEELLVKGLFDGRDSVTLDGVYDSRLKKLKERYDVFLMSEFADKSHQNHVWPLVIGGLIGLAGLLLMATVGLTGKDSLIGIMLVVAIVVAFISIMVVRRKDWPFGYSLATISLAVAAINFYYANTLMALGFVVFGVLLGLFSYLMPAPKQAAVGTLDQIEGFRLYLSKAEHESLKRLDLPEKTPQLYEELLPFAIALDLETEWSGQFTDVLAAANWDSDKHSQRSAWYAGGSGSSMGSFAPAIAAGLASSVVAASTPPSSSSSSGGGFSGGGGGGGGGGGW</sequence>
<protein>
    <submittedName>
        <fullName evidence="6">Putative membrane protein DUF2207</fullName>
    </submittedName>
</protein>
<name>A0A395JNW8_9GAMM</name>
<keyword evidence="2" id="KW-1133">Transmembrane helix</keyword>
<feature type="compositionally biased region" description="Low complexity" evidence="1">
    <location>
        <begin position="613"/>
        <end position="622"/>
    </location>
</feature>
<dbReference type="RefSeq" id="WP_113954036.1">
    <property type="nucleotide sequence ID" value="NZ_QNRT01000002.1"/>
</dbReference>
<evidence type="ECO:0000313" key="6">
    <source>
        <dbReference type="EMBL" id="RBP51254.1"/>
    </source>
</evidence>
<dbReference type="InterPro" id="IPR018702">
    <property type="entry name" value="DUF2207"/>
</dbReference>
<feature type="transmembrane region" description="Helical" evidence="2">
    <location>
        <begin position="437"/>
        <end position="456"/>
    </location>
</feature>
<dbReference type="Pfam" id="PF20990">
    <property type="entry name" value="DUF2207_C"/>
    <property type="match status" value="1"/>
</dbReference>
<organism evidence="6 7">
    <name type="scientific">Arenicella xantha</name>
    <dbReference type="NCBI Taxonomy" id="644221"/>
    <lineage>
        <taxon>Bacteria</taxon>
        <taxon>Pseudomonadati</taxon>
        <taxon>Pseudomonadota</taxon>
        <taxon>Gammaproteobacteria</taxon>
        <taxon>Arenicellales</taxon>
        <taxon>Arenicellaceae</taxon>
        <taxon>Arenicella</taxon>
    </lineage>
</organism>
<feature type="transmembrane region" description="Helical" evidence="2">
    <location>
        <begin position="487"/>
        <end position="504"/>
    </location>
</feature>
<feature type="transmembrane region" description="Helical" evidence="2">
    <location>
        <begin position="409"/>
        <end position="431"/>
    </location>
</feature>
<evidence type="ECO:0000256" key="1">
    <source>
        <dbReference type="SAM" id="MobiDB-lite"/>
    </source>
</evidence>
<feature type="domain" description="Predicted membrane protein YciQ-like C-terminal" evidence="5">
    <location>
        <begin position="285"/>
        <end position="566"/>
    </location>
</feature>
<feature type="chain" id="PRO_5017476978" evidence="3">
    <location>
        <begin position="34"/>
        <end position="640"/>
    </location>
</feature>
<dbReference type="InParanoid" id="A0A395JNW8"/>
<feature type="signal peptide" evidence="3">
    <location>
        <begin position="1"/>
        <end position="33"/>
    </location>
</feature>
<feature type="transmembrane region" description="Helical" evidence="2">
    <location>
        <begin position="463"/>
        <end position="481"/>
    </location>
</feature>
<dbReference type="InterPro" id="IPR048389">
    <property type="entry name" value="YciQ-like_C"/>
</dbReference>
<accession>A0A395JNW8</accession>
<reference evidence="6 7" key="1">
    <citation type="submission" date="2018-06" db="EMBL/GenBank/DDBJ databases">
        <title>Genomic Encyclopedia of Type Strains, Phase IV (KMG-IV): sequencing the most valuable type-strain genomes for metagenomic binning, comparative biology and taxonomic classification.</title>
        <authorList>
            <person name="Goeker M."/>
        </authorList>
    </citation>
    <scope>NUCLEOTIDE SEQUENCE [LARGE SCALE GENOMIC DNA]</scope>
    <source>
        <strain evidence="6 7">DSM 24032</strain>
    </source>
</reference>
<comment type="caution">
    <text evidence="6">The sequence shown here is derived from an EMBL/GenBank/DDBJ whole genome shotgun (WGS) entry which is preliminary data.</text>
</comment>
<feature type="transmembrane region" description="Helical" evidence="2">
    <location>
        <begin position="252"/>
        <end position="274"/>
    </location>
</feature>
<evidence type="ECO:0000256" key="3">
    <source>
        <dbReference type="SAM" id="SignalP"/>
    </source>
</evidence>
<dbReference type="FunCoup" id="A0A395JNW8">
    <property type="interactions" value="5"/>
</dbReference>
<feature type="domain" description="DUF2207" evidence="4">
    <location>
        <begin position="37"/>
        <end position="230"/>
    </location>
</feature>
<dbReference type="OrthoDB" id="9767603at2"/>
<feature type="region of interest" description="Disordered" evidence="1">
    <location>
        <begin position="613"/>
        <end position="640"/>
    </location>
</feature>
<dbReference type="AlphaFoldDB" id="A0A395JNW8"/>
<dbReference type="Pfam" id="PF09972">
    <property type="entry name" value="DUF2207"/>
    <property type="match status" value="1"/>
</dbReference>
<dbReference type="Proteomes" id="UP000253083">
    <property type="component" value="Unassembled WGS sequence"/>
</dbReference>
<evidence type="ECO:0000313" key="7">
    <source>
        <dbReference type="Proteomes" id="UP000253083"/>
    </source>
</evidence>
<dbReference type="EMBL" id="QNRT01000002">
    <property type="protein sequence ID" value="RBP51254.1"/>
    <property type="molecule type" value="Genomic_DNA"/>
</dbReference>
<keyword evidence="7" id="KW-1185">Reference proteome</keyword>
<keyword evidence="2" id="KW-0472">Membrane</keyword>
<feature type="compositionally biased region" description="Gly residues" evidence="1">
    <location>
        <begin position="623"/>
        <end position="640"/>
    </location>
</feature>
<evidence type="ECO:0000259" key="4">
    <source>
        <dbReference type="Pfam" id="PF09972"/>
    </source>
</evidence>
<proteinExistence type="predicted"/>
<keyword evidence="3" id="KW-0732">Signal</keyword>
<evidence type="ECO:0000256" key="2">
    <source>
        <dbReference type="SAM" id="Phobius"/>
    </source>
</evidence>